<feature type="region of interest" description="Disordered" evidence="2">
    <location>
        <begin position="106"/>
        <end position="137"/>
    </location>
</feature>
<evidence type="ECO:0000256" key="3">
    <source>
        <dbReference type="SAM" id="Phobius"/>
    </source>
</evidence>
<dbReference type="PANTHER" id="PTHR44145:SF3">
    <property type="entry name" value="DNAJ HOMOLOG SUBFAMILY A MEMBER 3, MITOCHONDRIAL"/>
    <property type="match status" value="1"/>
</dbReference>
<feature type="domain" description="J" evidence="4">
    <location>
        <begin position="32"/>
        <end position="100"/>
    </location>
</feature>
<dbReference type="PANTHER" id="PTHR44145">
    <property type="entry name" value="DNAJ HOMOLOG SUBFAMILY A MEMBER 3, MITOCHONDRIAL"/>
    <property type="match status" value="1"/>
</dbReference>
<protein>
    <recommendedName>
        <fullName evidence="4">J domain-containing protein</fullName>
    </recommendedName>
</protein>
<dbReference type="CDD" id="cd06257">
    <property type="entry name" value="DnaJ"/>
    <property type="match status" value="1"/>
</dbReference>
<keyword evidence="3" id="KW-1133">Transmembrane helix</keyword>
<proteinExistence type="predicted"/>
<keyword evidence="3" id="KW-0812">Transmembrane</keyword>
<dbReference type="Gene3D" id="1.10.287.110">
    <property type="entry name" value="DnaJ domain"/>
    <property type="match status" value="1"/>
</dbReference>
<name>A0AAD1XJW9_EUPCR</name>
<keyword evidence="3" id="KW-0472">Membrane</keyword>
<dbReference type="Proteomes" id="UP001295684">
    <property type="component" value="Unassembled WGS sequence"/>
</dbReference>
<reference evidence="5" key="1">
    <citation type="submission" date="2023-07" db="EMBL/GenBank/DDBJ databases">
        <authorList>
            <consortium name="AG Swart"/>
            <person name="Singh M."/>
            <person name="Singh A."/>
            <person name="Seah K."/>
            <person name="Emmerich C."/>
        </authorList>
    </citation>
    <scope>NUCLEOTIDE SEQUENCE</scope>
    <source>
        <strain evidence="5">DP1</strain>
    </source>
</reference>
<comment type="caution">
    <text evidence="5">The sequence shown here is derived from an EMBL/GenBank/DDBJ whole genome shotgun (WGS) entry which is preliminary data.</text>
</comment>
<keyword evidence="6" id="KW-1185">Reference proteome</keyword>
<accession>A0AAD1XJW9</accession>
<feature type="compositionally biased region" description="Basic and acidic residues" evidence="2">
    <location>
        <begin position="106"/>
        <end position="117"/>
    </location>
</feature>
<sequence length="336" mass="39150">MLNRQILFRGTNLFKFSTRSFSYVPSNPPKTCYYKVLGLTSDATDEQIKDAYRKLAKRYHPDVNLSGKTHEPSAEKFREIAEAYAVLSIQESKMDYDISHQKQESAELAKVKSETMAKNRKMRDRSGHVPSPTPMRGSYAEYRIKQLAKEREKYNVNFLGYYDGGLPQKKSGAQRRGALNHPGAFHSPIRHNELERMERDGQRIDHLDTQQFSALQSLEQSHGRDRPRPYHPIDADPEMRYFKNREFSTAIIFGIFGFILAKKIYYREKYRMHMNERLPENLINAPAHHFVNRGGVLIKKEVVGFAKYFNNDKETLAWYRKVYPEIMNAKEEAPAS</sequence>
<dbReference type="AlphaFoldDB" id="A0AAD1XJW9"/>
<keyword evidence="1" id="KW-0143">Chaperone</keyword>
<dbReference type="PRINTS" id="PR00625">
    <property type="entry name" value="JDOMAIN"/>
</dbReference>
<dbReference type="SUPFAM" id="SSF46565">
    <property type="entry name" value="Chaperone J-domain"/>
    <property type="match status" value="1"/>
</dbReference>
<dbReference type="InterPro" id="IPR051938">
    <property type="entry name" value="Apopto_cytoskel_mod"/>
</dbReference>
<organism evidence="5 6">
    <name type="scientific">Euplotes crassus</name>
    <dbReference type="NCBI Taxonomy" id="5936"/>
    <lineage>
        <taxon>Eukaryota</taxon>
        <taxon>Sar</taxon>
        <taxon>Alveolata</taxon>
        <taxon>Ciliophora</taxon>
        <taxon>Intramacronucleata</taxon>
        <taxon>Spirotrichea</taxon>
        <taxon>Hypotrichia</taxon>
        <taxon>Euplotida</taxon>
        <taxon>Euplotidae</taxon>
        <taxon>Moneuplotes</taxon>
    </lineage>
</organism>
<evidence type="ECO:0000313" key="5">
    <source>
        <dbReference type="EMBL" id="CAI2374005.1"/>
    </source>
</evidence>
<evidence type="ECO:0000256" key="1">
    <source>
        <dbReference type="ARBA" id="ARBA00023186"/>
    </source>
</evidence>
<dbReference type="PROSITE" id="PS50076">
    <property type="entry name" value="DNAJ_2"/>
    <property type="match status" value="1"/>
</dbReference>
<evidence type="ECO:0000256" key="2">
    <source>
        <dbReference type="SAM" id="MobiDB-lite"/>
    </source>
</evidence>
<dbReference type="SMART" id="SM00271">
    <property type="entry name" value="DnaJ"/>
    <property type="match status" value="1"/>
</dbReference>
<feature type="transmembrane region" description="Helical" evidence="3">
    <location>
        <begin position="247"/>
        <end position="265"/>
    </location>
</feature>
<evidence type="ECO:0000313" key="6">
    <source>
        <dbReference type="Proteomes" id="UP001295684"/>
    </source>
</evidence>
<dbReference type="EMBL" id="CAMPGE010015378">
    <property type="protein sequence ID" value="CAI2374005.1"/>
    <property type="molecule type" value="Genomic_DNA"/>
</dbReference>
<dbReference type="Pfam" id="PF00226">
    <property type="entry name" value="DnaJ"/>
    <property type="match status" value="1"/>
</dbReference>
<evidence type="ECO:0000259" key="4">
    <source>
        <dbReference type="PROSITE" id="PS50076"/>
    </source>
</evidence>
<dbReference type="InterPro" id="IPR001623">
    <property type="entry name" value="DnaJ_domain"/>
</dbReference>
<gene>
    <name evidence="5" type="ORF">ECRASSUSDP1_LOCUS15354</name>
</gene>
<dbReference type="InterPro" id="IPR036869">
    <property type="entry name" value="J_dom_sf"/>
</dbReference>